<dbReference type="AlphaFoldDB" id="G0AA01"/>
<dbReference type="InterPro" id="IPR010067">
    <property type="entry name" value="ABC_SsuA_sub-bd"/>
</dbReference>
<dbReference type="GO" id="GO:0016020">
    <property type="term" value="C:membrane"/>
    <property type="evidence" value="ECO:0007669"/>
    <property type="project" value="InterPro"/>
</dbReference>
<feature type="chain" id="PRO_5003396579" description="Putative aliphatic sulfonates-binding protein" evidence="7">
    <location>
        <begin position="51"/>
        <end position="351"/>
    </location>
</feature>
<reference evidence="9 10" key="5">
    <citation type="journal article" date="2011" name="ISME J.">
        <title>Dual transcriptional profiling of a bacterial/fungal confrontation: Collimonas fungivorans versus Aspergillus niger.</title>
        <authorList>
            <person name="Mela F."/>
            <person name="Fritsche K."/>
            <person name="de Boer W."/>
            <person name="van Veen J.A."/>
            <person name="de Graaff L.H."/>
            <person name="van den Berg M."/>
            <person name="Leveau J.H."/>
        </authorList>
    </citation>
    <scope>NUCLEOTIDE SEQUENCE [LARGE SCALE GENOMIC DNA]</scope>
    <source>
        <strain evidence="9 10">Ter331</strain>
    </source>
</reference>
<dbReference type="NCBIfam" id="TIGR01728">
    <property type="entry name" value="SsuA_fam"/>
    <property type="match status" value="1"/>
</dbReference>
<dbReference type="PANTHER" id="PTHR30024:SF42">
    <property type="entry name" value="ALIPHATIC SULFONATES-BINDING PROTEIN-RELATED"/>
    <property type="match status" value="1"/>
</dbReference>
<feature type="signal peptide" evidence="7">
    <location>
        <begin position="1"/>
        <end position="50"/>
    </location>
</feature>
<dbReference type="PANTHER" id="PTHR30024">
    <property type="entry name" value="ALIPHATIC SULFONATES-BINDING PROTEIN-RELATED"/>
    <property type="match status" value="1"/>
</dbReference>
<evidence type="ECO:0000256" key="3">
    <source>
        <dbReference type="ARBA" id="ARBA00022448"/>
    </source>
</evidence>
<dbReference type="SMART" id="SM00062">
    <property type="entry name" value="PBPb"/>
    <property type="match status" value="1"/>
</dbReference>
<dbReference type="CDD" id="cd13557">
    <property type="entry name" value="PBP2_SsuA"/>
    <property type="match status" value="1"/>
</dbReference>
<dbReference type="InterPro" id="IPR015168">
    <property type="entry name" value="SsuA/THI5"/>
</dbReference>
<keyword evidence="4 7" id="KW-0732">Signal</keyword>
<evidence type="ECO:0000256" key="1">
    <source>
        <dbReference type="ARBA" id="ARBA00004418"/>
    </source>
</evidence>
<dbReference type="InterPro" id="IPR001638">
    <property type="entry name" value="Solute-binding_3/MltF_N"/>
</dbReference>
<accession>G0AA01</accession>
<keyword evidence="10" id="KW-1185">Reference proteome</keyword>
<dbReference type="Pfam" id="PF09084">
    <property type="entry name" value="NMT1"/>
    <property type="match status" value="1"/>
</dbReference>
<dbReference type="HOGENOM" id="CLU_028871_2_0_4"/>
<evidence type="ECO:0000256" key="5">
    <source>
        <dbReference type="ARBA" id="ARBA00055538"/>
    </source>
</evidence>
<proteinExistence type="inferred from homology"/>
<reference evidence="10" key="6">
    <citation type="submission" date="2011-05" db="EMBL/GenBank/DDBJ databases">
        <title>Complete sequence of Collimonas fungivorans Ter331.</title>
        <authorList>
            <person name="Leveau J.H."/>
        </authorList>
    </citation>
    <scope>NUCLEOTIDE SEQUENCE [LARGE SCALE GENOMIC DNA]</scope>
    <source>
        <strain evidence="10">Ter331</strain>
    </source>
</reference>
<dbReference type="KEGG" id="cfu:CFU_3030"/>
<keyword evidence="3" id="KW-0813">Transport</keyword>
<sequence>MRYCQPSWQTNPEAGPMSISLFRRRTLQKIRLAMALPLLATLLAAPLSQAQPVAREPEQIRIGFQKSAVNLVVLKQRSTLEQRFKNSKIVWLEFPAGPQLLEALSAGSLDFGLTGDGPPVFAQAANKDLLYVGAEPPKPESSALLVQPASNIKTLADLKGKRIALQKGSSAQFLLVRAVKKAGLAWTDIQPVYLAPADARAAFERGSVDAWAIWDPYYGAAELSFKPRVLSTGSGLSNNNSFYLAARGFVENYPGTILNLLDELTKADRYVQQNRKEVAQLIADVSGLNLATVHLFLSRRPNPSPTTVLAPALVADQQRVADSFKELGLIPRTVKVADIVWHPKSAPLAQQ</sequence>
<comment type="subcellular location">
    <subcellularLocation>
        <location evidence="1">Periplasm</location>
    </subcellularLocation>
</comment>
<comment type="similarity">
    <text evidence="2">Belongs to the bacterial solute-binding protein SsuA/TauA family.</text>
</comment>
<dbReference type="Proteomes" id="UP000008392">
    <property type="component" value="Chromosome"/>
</dbReference>
<dbReference type="GO" id="GO:0042626">
    <property type="term" value="F:ATPase-coupled transmembrane transporter activity"/>
    <property type="evidence" value="ECO:0007669"/>
    <property type="project" value="InterPro"/>
</dbReference>
<reference evidence="9 10" key="3">
    <citation type="journal article" date="2008" name="FEMS Microbiol. Ecol.">
        <title>Identification and characterization of genes underlying chitinolysis in Collimonas fungivorans Ter331.</title>
        <authorList>
            <person name="Fritsche K."/>
            <person name="de Boer W."/>
            <person name="Gerards S."/>
            <person name="van den Berg M."/>
            <person name="van Veen J.A."/>
            <person name="Leveau J.H."/>
        </authorList>
    </citation>
    <scope>NUCLEOTIDE SEQUENCE [LARGE SCALE GENOMIC DNA]</scope>
    <source>
        <strain evidence="9 10">Ter331</strain>
    </source>
</reference>
<evidence type="ECO:0000256" key="4">
    <source>
        <dbReference type="ARBA" id="ARBA00022729"/>
    </source>
</evidence>
<feature type="domain" description="Solute-binding protein family 3/N-terminal" evidence="8">
    <location>
        <begin position="59"/>
        <end position="278"/>
    </location>
</feature>
<protein>
    <recommendedName>
        <fullName evidence="6">Putative aliphatic sulfonates-binding protein</fullName>
    </recommendedName>
</protein>
<dbReference type="STRING" id="1005048.CFU_3030"/>
<reference evidence="9 10" key="1">
    <citation type="journal article" date="2004" name="Environ. Microbiol.">
        <title>Phylogeny-function analysis of (meta)genomic libraries: screening for expression of ribosomal RNA genes by large-insert library fluorescent in situ hybridization (LIL-FISH).</title>
        <authorList>
            <person name="Leveau J.H."/>
            <person name="Gerards S."/>
            <person name="de Boer W."/>
            <person name="van Veen J.A."/>
        </authorList>
    </citation>
    <scope>NUCLEOTIDE SEQUENCE [LARGE SCALE GENOMIC DNA]</scope>
    <source>
        <strain evidence="9 10">Ter331</strain>
    </source>
</reference>
<dbReference type="Gene3D" id="3.40.190.10">
    <property type="entry name" value="Periplasmic binding protein-like II"/>
    <property type="match status" value="2"/>
</dbReference>
<dbReference type="GO" id="GO:0042597">
    <property type="term" value="C:periplasmic space"/>
    <property type="evidence" value="ECO:0007669"/>
    <property type="project" value="UniProtKB-SubCell"/>
</dbReference>
<evidence type="ECO:0000313" key="9">
    <source>
        <dbReference type="EMBL" id="AEK62855.1"/>
    </source>
</evidence>
<reference evidence="9 10" key="2">
    <citation type="journal article" date="2006" name="J. Microbiol. Methods">
        <title>Genomic flank-sequencing of plasposon insertion sites for rapid identification of functional genes.</title>
        <authorList>
            <person name="Leveau J.H."/>
            <person name="Gerards S."/>
            <person name="Fritsche K."/>
            <person name="Zondag G."/>
            <person name="van Veen J.A."/>
        </authorList>
    </citation>
    <scope>NUCLEOTIDE SEQUENCE [LARGE SCALE GENOMIC DNA]</scope>
    <source>
        <strain evidence="9 10">Ter331</strain>
    </source>
</reference>
<dbReference type="EMBL" id="CP002745">
    <property type="protein sequence ID" value="AEK62855.1"/>
    <property type="molecule type" value="Genomic_DNA"/>
</dbReference>
<dbReference type="FunFam" id="3.40.190.10:FF:000050">
    <property type="entry name" value="Sulfonate ABC transporter substrate-binding protein"/>
    <property type="match status" value="1"/>
</dbReference>
<evidence type="ECO:0000256" key="6">
    <source>
        <dbReference type="ARBA" id="ARBA00070228"/>
    </source>
</evidence>
<evidence type="ECO:0000313" key="10">
    <source>
        <dbReference type="Proteomes" id="UP000008392"/>
    </source>
</evidence>
<dbReference type="SUPFAM" id="SSF53850">
    <property type="entry name" value="Periplasmic binding protein-like II"/>
    <property type="match status" value="1"/>
</dbReference>
<comment type="function">
    <text evidence="5">Part of a binding-protein-dependent transport system for aliphatic sulfonates. Putative binding protein.</text>
</comment>
<organism evidence="9 10">
    <name type="scientific">Collimonas fungivorans (strain Ter331)</name>
    <dbReference type="NCBI Taxonomy" id="1005048"/>
    <lineage>
        <taxon>Bacteria</taxon>
        <taxon>Pseudomonadati</taxon>
        <taxon>Pseudomonadota</taxon>
        <taxon>Betaproteobacteria</taxon>
        <taxon>Burkholderiales</taxon>
        <taxon>Oxalobacteraceae</taxon>
        <taxon>Collimonas</taxon>
    </lineage>
</organism>
<dbReference type="eggNOG" id="COG0715">
    <property type="taxonomic scope" value="Bacteria"/>
</dbReference>
<reference evidence="9 10" key="4">
    <citation type="journal article" date="2010" name="Environ. Microbiol.">
        <title>The bacterial genus Collimonas: mycophagy, weathering and other adaptive solutions to life in oligotrophic soil environments.</title>
        <authorList>
            <person name="Leveau J.H."/>
            <person name="Uroz S."/>
            <person name="de Boer W."/>
        </authorList>
    </citation>
    <scope>NUCLEOTIDE SEQUENCE [LARGE SCALE GENOMIC DNA]</scope>
    <source>
        <strain evidence="9 10">Ter331</strain>
    </source>
</reference>
<evidence type="ECO:0000259" key="8">
    <source>
        <dbReference type="SMART" id="SM00062"/>
    </source>
</evidence>
<name>G0AA01_COLFT</name>
<evidence type="ECO:0000256" key="2">
    <source>
        <dbReference type="ARBA" id="ARBA00010742"/>
    </source>
</evidence>
<gene>
    <name evidence="9" type="primary">ssuA2</name>
    <name evidence="9" type="ordered locus">CFU_3030</name>
</gene>
<dbReference type="NCBIfam" id="NF008588">
    <property type="entry name" value="PRK11553.1"/>
    <property type="match status" value="1"/>
</dbReference>
<evidence type="ECO:0000256" key="7">
    <source>
        <dbReference type="SAM" id="SignalP"/>
    </source>
</evidence>